<keyword evidence="3" id="KW-1185">Reference proteome</keyword>
<dbReference type="HOGENOM" id="CLU_2227839_0_0_1"/>
<dbReference type="KEGG" id="smo:SELMODRAFT_439842"/>
<name>D8R7Q2_SELML</name>
<dbReference type="Gramene" id="EFJ31917">
    <property type="protein sequence ID" value="EFJ31917"/>
    <property type="gene ID" value="SELMODRAFT_439842"/>
</dbReference>
<reference evidence="2 3" key="1">
    <citation type="journal article" date="2011" name="Science">
        <title>The Selaginella genome identifies genetic changes associated with the evolution of vascular plants.</title>
        <authorList>
            <person name="Banks J.A."/>
            <person name="Nishiyama T."/>
            <person name="Hasebe M."/>
            <person name="Bowman J.L."/>
            <person name="Gribskov M."/>
            <person name="dePamphilis C."/>
            <person name="Albert V.A."/>
            <person name="Aono N."/>
            <person name="Aoyama T."/>
            <person name="Ambrose B.A."/>
            <person name="Ashton N.W."/>
            <person name="Axtell M.J."/>
            <person name="Barker E."/>
            <person name="Barker M.S."/>
            <person name="Bennetzen J.L."/>
            <person name="Bonawitz N.D."/>
            <person name="Chapple C."/>
            <person name="Cheng C."/>
            <person name="Correa L.G."/>
            <person name="Dacre M."/>
            <person name="DeBarry J."/>
            <person name="Dreyer I."/>
            <person name="Elias M."/>
            <person name="Engstrom E.M."/>
            <person name="Estelle M."/>
            <person name="Feng L."/>
            <person name="Finet C."/>
            <person name="Floyd S.K."/>
            <person name="Frommer W.B."/>
            <person name="Fujita T."/>
            <person name="Gramzow L."/>
            <person name="Gutensohn M."/>
            <person name="Harholt J."/>
            <person name="Hattori M."/>
            <person name="Heyl A."/>
            <person name="Hirai T."/>
            <person name="Hiwatashi Y."/>
            <person name="Ishikawa M."/>
            <person name="Iwata M."/>
            <person name="Karol K.G."/>
            <person name="Koehler B."/>
            <person name="Kolukisaoglu U."/>
            <person name="Kubo M."/>
            <person name="Kurata T."/>
            <person name="Lalonde S."/>
            <person name="Li K."/>
            <person name="Li Y."/>
            <person name="Litt A."/>
            <person name="Lyons E."/>
            <person name="Manning G."/>
            <person name="Maruyama T."/>
            <person name="Michael T.P."/>
            <person name="Mikami K."/>
            <person name="Miyazaki S."/>
            <person name="Morinaga S."/>
            <person name="Murata T."/>
            <person name="Mueller-Roeber B."/>
            <person name="Nelson D.R."/>
            <person name="Obara M."/>
            <person name="Oguri Y."/>
            <person name="Olmstead R.G."/>
            <person name="Onodera N."/>
            <person name="Petersen B.L."/>
            <person name="Pils B."/>
            <person name="Prigge M."/>
            <person name="Rensing S.A."/>
            <person name="Riano-Pachon D.M."/>
            <person name="Roberts A.W."/>
            <person name="Sato Y."/>
            <person name="Scheller H.V."/>
            <person name="Schulz B."/>
            <person name="Schulz C."/>
            <person name="Shakirov E.V."/>
            <person name="Shibagaki N."/>
            <person name="Shinohara N."/>
            <person name="Shippen D.E."/>
            <person name="Soerensen I."/>
            <person name="Sotooka R."/>
            <person name="Sugimoto N."/>
            <person name="Sugita M."/>
            <person name="Sumikawa N."/>
            <person name="Tanurdzic M."/>
            <person name="Theissen G."/>
            <person name="Ulvskov P."/>
            <person name="Wakazuki S."/>
            <person name="Weng J.K."/>
            <person name="Willats W.W."/>
            <person name="Wipf D."/>
            <person name="Wolf P.G."/>
            <person name="Yang L."/>
            <person name="Zimmer A.D."/>
            <person name="Zhu Q."/>
            <person name="Mitros T."/>
            <person name="Hellsten U."/>
            <person name="Loque D."/>
            <person name="Otillar R."/>
            <person name="Salamov A."/>
            <person name="Schmutz J."/>
            <person name="Shapiro H."/>
            <person name="Lindquist E."/>
            <person name="Lucas S."/>
            <person name="Rokhsar D."/>
            <person name="Grigoriev I.V."/>
        </authorList>
    </citation>
    <scope>NUCLEOTIDE SEQUENCE [LARGE SCALE GENOMIC DNA]</scope>
</reference>
<dbReference type="AlphaFoldDB" id="D8R7Q2"/>
<protein>
    <submittedName>
        <fullName evidence="2">Uncharacterized protein</fullName>
    </submittedName>
</protein>
<feature type="compositionally biased region" description="Basic and acidic residues" evidence="1">
    <location>
        <begin position="16"/>
        <end position="40"/>
    </location>
</feature>
<accession>D8R7Q2</accession>
<gene>
    <name evidence="2" type="ORF">SELMODRAFT_439842</name>
</gene>
<sequence length="106" mass="11616">MSMMEKISETLHIGGHKKEEEHKKEDKAHATGEHKGHDHPAGVPCSGSGAVPPPAAAGYKKDEEHKAGEEKKHEGFMEKIKKKKKDRKERKEGEDKGSSSSSSDSD</sequence>
<dbReference type="Proteomes" id="UP000001514">
    <property type="component" value="Unassembled WGS sequence"/>
</dbReference>
<proteinExistence type="predicted"/>
<dbReference type="EMBL" id="GL377573">
    <property type="protein sequence ID" value="EFJ31917.1"/>
    <property type="molecule type" value="Genomic_DNA"/>
</dbReference>
<feature type="region of interest" description="Disordered" evidence="1">
    <location>
        <begin position="1"/>
        <end position="106"/>
    </location>
</feature>
<evidence type="ECO:0000313" key="3">
    <source>
        <dbReference type="Proteomes" id="UP000001514"/>
    </source>
</evidence>
<evidence type="ECO:0000256" key="1">
    <source>
        <dbReference type="SAM" id="MobiDB-lite"/>
    </source>
</evidence>
<organism evidence="3">
    <name type="scientific">Selaginella moellendorffii</name>
    <name type="common">Spikemoss</name>
    <dbReference type="NCBI Taxonomy" id="88036"/>
    <lineage>
        <taxon>Eukaryota</taxon>
        <taxon>Viridiplantae</taxon>
        <taxon>Streptophyta</taxon>
        <taxon>Embryophyta</taxon>
        <taxon>Tracheophyta</taxon>
        <taxon>Lycopodiopsida</taxon>
        <taxon>Selaginellales</taxon>
        <taxon>Selaginellaceae</taxon>
        <taxon>Selaginella</taxon>
    </lineage>
</organism>
<dbReference type="OMA" id="TLHMGGH"/>
<dbReference type="InParanoid" id="D8R7Q2"/>
<evidence type="ECO:0000313" key="2">
    <source>
        <dbReference type="EMBL" id="EFJ31917.1"/>
    </source>
</evidence>
<feature type="compositionally biased region" description="Basic and acidic residues" evidence="1">
    <location>
        <begin position="59"/>
        <end position="79"/>
    </location>
</feature>